<name>A0A940NK94_9BACI</name>
<dbReference type="Proteomes" id="UP000682134">
    <property type="component" value="Unassembled WGS sequence"/>
</dbReference>
<evidence type="ECO:0000313" key="2">
    <source>
        <dbReference type="Proteomes" id="UP000682134"/>
    </source>
</evidence>
<reference evidence="1" key="1">
    <citation type="submission" date="2021-04" db="EMBL/GenBank/DDBJ databases">
        <title>Genome seq and assembly of Bacillus sp.</title>
        <authorList>
            <person name="Chhetri G."/>
        </authorList>
    </citation>
    <scope>NUCLEOTIDE SEQUENCE</scope>
    <source>
        <strain evidence="1">RG28</strain>
    </source>
</reference>
<keyword evidence="2" id="KW-1185">Reference proteome</keyword>
<dbReference type="RefSeq" id="WP_209405615.1">
    <property type="nucleotide sequence ID" value="NZ_JAGIYQ010000006.1"/>
</dbReference>
<dbReference type="EMBL" id="JAGIYQ010000006">
    <property type="protein sequence ID" value="MBP0725742.1"/>
    <property type="molecule type" value="Genomic_DNA"/>
</dbReference>
<protein>
    <submittedName>
        <fullName evidence="1">Uncharacterized protein</fullName>
    </submittedName>
</protein>
<gene>
    <name evidence="1" type="ORF">J5Y03_11220</name>
</gene>
<evidence type="ECO:0000313" key="1">
    <source>
        <dbReference type="EMBL" id="MBP0725742.1"/>
    </source>
</evidence>
<sequence length="47" mass="5462">MKVCEVCGSEEQMEHEGNELSSTRVLHLCESCITDRRFLSFENEELL</sequence>
<accession>A0A940NK94</accession>
<proteinExistence type="predicted"/>
<organism evidence="1 2">
    <name type="scientific">Gottfriedia endophytica</name>
    <dbReference type="NCBI Taxonomy" id="2820819"/>
    <lineage>
        <taxon>Bacteria</taxon>
        <taxon>Bacillati</taxon>
        <taxon>Bacillota</taxon>
        <taxon>Bacilli</taxon>
        <taxon>Bacillales</taxon>
        <taxon>Bacillaceae</taxon>
        <taxon>Gottfriedia</taxon>
    </lineage>
</organism>
<comment type="caution">
    <text evidence="1">The sequence shown here is derived from an EMBL/GenBank/DDBJ whole genome shotgun (WGS) entry which is preliminary data.</text>
</comment>
<dbReference type="AlphaFoldDB" id="A0A940NK94"/>